<dbReference type="InterPro" id="IPR036322">
    <property type="entry name" value="WD40_repeat_dom_sf"/>
</dbReference>
<sequence length="511" mass="57881">MSDEEETVTYTRQTKSIHYGSLEEKEKQRLAVGQSSGSLASDAIQAGIAAGNINLTGEVMDLDEDMYNSKQELLEEFERRKRARQIHVSTDDSEVKAQLRELKEPICLFGEGPAERRERLRQILSVIGGDAVKKKKGEEKKTDEEKQKENITWYHEGPGSLKKARFWLADYSLPRAAERLKCSRETQDIPSAKRNAKMQELYKKARSLTIEASQIGDSRPLSYCQFSPNSKYLVTASWSGLCKLWTIPDCEQVMVMRGHNCNVGCMVFHPQSTLTLDPAAANLASCSQDGAVKLWSLESDEPIADIEGHAPYRVSRMAYHPSGRFLGTCCFDKSWRLWDLEAQEEILHQEGHSKPVYEIAFHPDGSLAATAGLDGYGRVWDLRTGRCIMFMEGHLKGILAIDFSPNGYHLVTGSEDNTAKVWDLRRRQQIYTIPAHTNLISKVKFQHDVGDYIVTSSYDNTAKVWSHPNWAPLKTLAGHEGKVMCFDISRDNKYIATSSYDRTFKLWMPEH</sequence>
<feature type="repeat" description="WD" evidence="3">
    <location>
        <begin position="349"/>
        <end position="390"/>
    </location>
</feature>
<dbReference type="InterPro" id="IPR019775">
    <property type="entry name" value="WD40_repeat_CS"/>
</dbReference>
<dbReference type="PROSITE" id="PS00678">
    <property type="entry name" value="WD_REPEATS_1"/>
    <property type="match status" value="1"/>
</dbReference>
<feature type="domain" description="Pre-mRNA processing factor 4 (PRP4)-like" evidence="4">
    <location>
        <begin position="90"/>
        <end position="142"/>
    </location>
</feature>
<dbReference type="Pfam" id="PF00400">
    <property type="entry name" value="WD40"/>
    <property type="match status" value="7"/>
</dbReference>
<evidence type="ECO:0000256" key="3">
    <source>
        <dbReference type="PROSITE-ProRule" id="PRU00221"/>
    </source>
</evidence>
<dbReference type="Pfam" id="PF08799">
    <property type="entry name" value="PRP4"/>
    <property type="match status" value="1"/>
</dbReference>
<dbReference type="GO" id="GO:0030621">
    <property type="term" value="F:U4 snRNA binding"/>
    <property type="evidence" value="ECO:0007669"/>
    <property type="project" value="TreeGrafter"/>
</dbReference>
<dbReference type="CDD" id="cd00200">
    <property type="entry name" value="WD40"/>
    <property type="match status" value="1"/>
</dbReference>
<dbReference type="PANTHER" id="PTHR19846">
    <property type="entry name" value="WD40 REPEAT PROTEIN"/>
    <property type="match status" value="1"/>
</dbReference>
<dbReference type="InterPro" id="IPR014906">
    <property type="entry name" value="PRP4-like"/>
</dbReference>
<dbReference type="InterPro" id="IPR001680">
    <property type="entry name" value="WD40_rpt"/>
</dbReference>
<evidence type="ECO:0000313" key="6">
    <source>
        <dbReference type="Proteomes" id="UP001208570"/>
    </source>
</evidence>
<dbReference type="EMBL" id="JAODUP010000049">
    <property type="protein sequence ID" value="KAK2165520.1"/>
    <property type="molecule type" value="Genomic_DNA"/>
</dbReference>
<dbReference type="InterPro" id="IPR036285">
    <property type="entry name" value="PRP4-like_sf"/>
</dbReference>
<keyword evidence="6" id="KW-1185">Reference proteome</keyword>
<dbReference type="SMART" id="SM00320">
    <property type="entry name" value="WD40"/>
    <property type="match status" value="7"/>
</dbReference>
<dbReference type="FunFam" id="2.130.10.10:FF:000411">
    <property type="entry name" value="U4/U6 small nuclear ribonucleoprotein Prp4"/>
    <property type="match status" value="1"/>
</dbReference>
<comment type="caution">
    <text evidence="5">The sequence shown here is derived from an EMBL/GenBank/DDBJ whole genome shotgun (WGS) entry which is preliminary data.</text>
</comment>
<dbReference type="InterPro" id="IPR015943">
    <property type="entry name" value="WD40/YVTN_repeat-like_dom_sf"/>
</dbReference>
<feature type="repeat" description="WD" evidence="3">
    <location>
        <begin position="391"/>
        <end position="432"/>
    </location>
</feature>
<proteinExistence type="predicted"/>
<dbReference type="FunFam" id="4.10.280.110:FF:000002">
    <property type="entry name" value="U4/U6 small nuclear ribonucleoprotein Prp4"/>
    <property type="match status" value="1"/>
</dbReference>
<feature type="repeat" description="WD" evidence="3">
    <location>
        <begin position="256"/>
        <end position="305"/>
    </location>
</feature>
<dbReference type="InterPro" id="IPR020472">
    <property type="entry name" value="WD40_PAC1"/>
</dbReference>
<dbReference type="Gene3D" id="2.130.10.10">
    <property type="entry name" value="YVTN repeat-like/Quinoprotein amine dehydrogenase"/>
    <property type="match status" value="3"/>
</dbReference>
<gene>
    <name evidence="5" type="ORF">LSH36_49g07010</name>
</gene>
<keyword evidence="1 3" id="KW-0853">WD repeat</keyword>
<dbReference type="GO" id="GO:0046540">
    <property type="term" value="C:U4/U6 x U5 tri-snRNP complex"/>
    <property type="evidence" value="ECO:0007669"/>
    <property type="project" value="TreeGrafter"/>
</dbReference>
<dbReference type="GO" id="GO:0017070">
    <property type="term" value="F:U6 snRNA binding"/>
    <property type="evidence" value="ECO:0007669"/>
    <property type="project" value="TreeGrafter"/>
</dbReference>
<dbReference type="Proteomes" id="UP001208570">
    <property type="component" value="Unassembled WGS sequence"/>
</dbReference>
<evidence type="ECO:0000313" key="5">
    <source>
        <dbReference type="EMBL" id="KAK2165520.1"/>
    </source>
</evidence>
<dbReference type="AlphaFoldDB" id="A0AAD9ND13"/>
<keyword evidence="2" id="KW-0677">Repeat</keyword>
<dbReference type="SMART" id="SM00500">
    <property type="entry name" value="SFM"/>
    <property type="match status" value="1"/>
</dbReference>
<dbReference type="Gene3D" id="4.10.280.110">
    <property type="entry name" value="Pre-mRNA processing factor 4 domain"/>
    <property type="match status" value="1"/>
</dbReference>
<dbReference type="SUPFAM" id="SSF50978">
    <property type="entry name" value="WD40 repeat-like"/>
    <property type="match status" value="1"/>
</dbReference>
<evidence type="ECO:0000259" key="4">
    <source>
        <dbReference type="SMART" id="SM00500"/>
    </source>
</evidence>
<dbReference type="PANTHER" id="PTHR19846:SF0">
    <property type="entry name" value="PRE-MRNA PROCESSING FACTOR 4"/>
    <property type="match status" value="1"/>
</dbReference>
<dbReference type="GO" id="GO:0000398">
    <property type="term" value="P:mRNA splicing, via spliceosome"/>
    <property type="evidence" value="ECO:0007669"/>
    <property type="project" value="TreeGrafter"/>
</dbReference>
<accession>A0AAD9ND13</accession>
<feature type="repeat" description="WD" evidence="3">
    <location>
        <begin position="433"/>
        <end position="466"/>
    </location>
</feature>
<feature type="repeat" description="WD" evidence="3">
    <location>
        <begin position="314"/>
        <end position="348"/>
    </location>
</feature>
<organism evidence="5 6">
    <name type="scientific">Paralvinella palmiformis</name>
    <dbReference type="NCBI Taxonomy" id="53620"/>
    <lineage>
        <taxon>Eukaryota</taxon>
        <taxon>Metazoa</taxon>
        <taxon>Spiralia</taxon>
        <taxon>Lophotrochozoa</taxon>
        <taxon>Annelida</taxon>
        <taxon>Polychaeta</taxon>
        <taxon>Sedentaria</taxon>
        <taxon>Canalipalpata</taxon>
        <taxon>Terebellida</taxon>
        <taxon>Terebelliformia</taxon>
        <taxon>Alvinellidae</taxon>
        <taxon>Paralvinella</taxon>
    </lineage>
</organism>
<dbReference type="PRINTS" id="PR00320">
    <property type="entry name" value="GPROTEINBRPT"/>
</dbReference>
<evidence type="ECO:0000256" key="1">
    <source>
        <dbReference type="ARBA" id="ARBA00022574"/>
    </source>
</evidence>
<dbReference type="PROSITE" id="PS50082">
    <property type="entry name" value="WD_REPEATS_2"/>
    <property type="match status" value="6"/>
</dbReference>
<dbReference type="PROSITE" id="PS50294">
    <property type="entry name" value="WD_REPEATS_REGION"/>
    <property type="match status" value="4"/>
</dbReference>
<evidence type="ECO:0000256" key="2">
    <source>
        <dbReference type="ARBA" id="ARBA00022737"/>
    </source>
</evidence>
<dbReference type="FunFam" id="2.130.10.10:FF:001300">
    <property type="entry name" value="U4/U6 small nuclear ribonucleoprotein Prp4"/>
    <property type="match status" value="1"/>
</dbReference>
<dbReference type="SUPFAM" id="SSF158230">
    <property type="entry name" value="PRP4-like"/>
    <property type="match status" value="1"/>
</dbReference>
<feature type="repeat" description="WD" evidence="3">
    <location>
        <begin position="476"/>
        <end position="511"/>
    </location>
</feature>
<reference evidence="5" key="1">
    <citation type="journal article" date="2023" name="Mol. Biol. Evol.">
        <title>Third-Generation Sequencing Reveals the Adaptive Role of the Epigenome in Three Deep-Sea Polychaetes.</title>
        <authorList>
            <person name="Perez M."/>
            <person name="Aroh O."/>
            <person name="Sun Y."/>
            <person name="Lan Y."/>
            <person name="Juniper S.K."/>
            <person name="Young C.R."/>
            <person name="Angers B."/>
            <person name="Qian P.Y."/>
        </authorList>
    </citation>
    <scope>NUCLEOTIDE SEQUENCE</scope>
    <source>
        <strain evidence="5">P08H-3</strain>
    </source>
</reference>
<protein>
    <recommendedName>
        <fullName evidence="4">Pre-mRNA processing factor 4 (PRP4)-like domain-containing protein</fullName>
    </recommendedName>
</protein>
<name>A0AAD9ND13_9ANNE</name>